<name>A0A9X1BCU1_9STRE</name>
<feature type="compositionally biased region" description="Polar residues" evidence="1">
    <location>
        <begin position="12"/>
        <end position="29"/>
    </location>
</feature>
<reference evidence="2" key="1">
    <citation type="submission" date="2016-12" db="EMBL/GenBank/DDBJ databases">
        <title>Draft genome of Streptococcus lactarius CCUG 66490T type strain.</title>
        <authorList>
            <person name="Salva-Serra F."/>
            <person name="Engstrom-Jakobsson H."/>
            <person name="Thorell K."/>
            <person name="Gomila M."/>
            <person name="Gonzales-Siles L."/>
            <person name="Busquets A."/>
            <person name="Jaen-Luchoro D."/>
            <person name="Karlsson R."/>
            <person name="Kristiansson E."/>
            <person name="Moore E."/>
        </authorList>
    </citation>
    <scope>NUCLEOTIDE SEQUENCE</scope>
    <source>
        <strain evidence="2">CCUG 66490</strain>
    </source>
</reference>
<dbReference type="Proteomes" id="UP001138780">
    <property type="component" value="Unassembled WGS sequence"/>
</dbReference>
<dbReference type="AlphaFoldDB" id="A0A9X1BCU1"/>
<gene>
    <name evidence="2" type="ORF">BTU61_09425</name>
</gene>
<evidence type="ECO:0000313" key="3">
    <source>
        <dbReference type="Proteomes" id="UP001138780"/>
    </source>
</evidence>
<sequence>MNERNNEKREGSFSNRIEGKNQSNSSNWASGYYSLTCYQSISEAGQIVITFLGGTEVDL</sequence>
<organism evidence="2 3">
    <name type="scientific">Streptococcus lactarius</name>
    <dbReference type="NCBI Taxonomy" id="684066"/>
    <lineage>
        <taxon>Bacteria</taxon>
        <taxon>Bacillati</taxon>
        <taxon>Bacillota</taxon>
        <taxon>Bacilli</taxon>
        <taxon>Lactobacillales</taxon>
        <taxon>Streptococcaceae</taxon>
        <taxon>Streptococcus</taxon>
    </lineage>
</organism>
<dbReference type="EMBL" id="MRXX01000015">
    <property type="protein sequence ID" value="MBK4780407.1"/>
    <property type="molecule type" value="Genomic_DNA"/>
</dbReference>
<feature type="compositionally biased region" description="Basic and acidic residues" evidence="1">
    <location>
        <begin position="1"/>
        <end position="11"/>
    </location>
</feature>
<feature type="region of interest" description="Disordered" evidence="1">
    <location>
        <begin position="1"/>
        <end position="29"/>
    </location>
</feature>
<comment type="caution">
    <text evidence="2">The sequence shown here is derived from an EMBL/GenBank/DDBJ whole genome shotgun (WGS) entry which is preliminary data.</text>
</comment>
<accession>A0A9X1BCU1</accession>
<proteinExistence type="predicted"/>
<evidence type="ECO:0000256" key="1">
    <source>
        <dbReference type="SAM" id="MobiDB-lite"/>
    </source>
</evidence>
<protein>
    <submittedName>
        <fullName evidence="2">Resolvase</fullName>
    </submittedName>
</protein>
<evidence type="ECO:0000313" key="2">
    <source>
        <dbReference type="EMBL" id="MBK4780407.1"/>
    </source>
</evidence>